<reference evidence="1 2" key="1">
    <citation type="journal article" date="2011" name="Stand. Genomic Sci.">
        <title>Complete genome sequence of Parvibaculum lavamentivorans type strain (DS-1(T)).</title>
        <authorList>
            <person name="Schleheck D."/>
            <person name="Weiss M."/>
            <person name="Pitluck S."/>
            <person name="Bruce D."/>
            <person name="Land M.L."/>
            <person name="Han S."/>
            <person name="Saunders E."/>
            <person name="Tapia R."/>
            <person name="Detter C."/>
            <person name="Brettin T."/>
            <person name="Han J."/>
            <person name="Woyke T."/>
            <person name="Goodwin L."/>
            <person name="Pennacchio L."/>
            <person name="Nolan M."/>
            <person name="Cook A.M."/>
            <person name="Kjelleberg S."/>
            <person name="Thomas T."/>
        </authorList>
    </citation>
    <scope>NUCLEOTIDE SEQUENCE [LARGE SCALE GENOMIC DNA]</scope>
    <source>
        <strain evidence="2">DS-1 / DSM 13023 / NCIMB 13966</strain>
    </source>
</reference>
<dbReference type="KEGG" id="pla:Plav_0879"/>
<dbReference type="PROSITE" id="PS51257">
    <property type="entry name" value="PROKAR_LIPOPROTEIN"/>
    <property type="match status" value="1"/>
</dbReference>
<proteinExistence type="predicted"/>
<evidence type="ECO:0000313" key="1">
    <source>
        <dbReference type="EMBL" id="ABS62502.1"/>
    </source>
</evidence>
<evidence type="ECO:0000313" key="2">
    <source>
        <dbReference type="Proteomes" id="UP000006377"/>
    </source>
</evidence>
<name>A7HRG9_PARL1</name>
<gene>
    <name evidence="1" type="ordered locus">Plav_0879</name>
</gene>
<dbReference type="eggNOG" id="ENOG5032ZMF">
    <property type="taxonomic scope" value="Bacteria"/>
</dbReference>
<keyword evidence="2" id="KW-1185">Reference proteome</keyword>
<organism evidence="1 2">
    <name type="scientific">Parvibaculum lavamentivorans (strain DS-1 / DSM 13023 / NCIMB 13966)</name>
    <dbReference type="NCBI Taxonomy" id="402881"/>
    <lineage>
        <taxon>Bacteria</taxon>
        <taxon>Pseudomonadati</taxon>
        <taxon>Pseudomonadota</taxon>
        <taxon>Alphaproteobacteria</taxon>
        <taxon>Hyphomicrobiales</taxon>
        <taxon>Parvibaculaceae</taxon>
        <taxon>Parvibaculum</taxon>
    </lineage>
</organism>
<dbReference type="AlphaFoldDB" id="A7HRG9"/>
<dbReference type="Proteomes" id="UP000006377">
    <property type="component" value="Chromosome"/>
</dbReference>
<protein>
    <submittedName>
        <fullName evidence="1">Uncharacterized protein</fullName>
    </submittedName>
</protein>
<dbReference type="EMBL" id="CP000774">
    <property type="protein sequence ID" value="ABS62502.1"/>
    <property type="molecule type" value="Genomic_DNA"/>
</dbReference>
<dbReference type="RefSeq" id="WP_012109752.1">
    <property type="nucleotide sequence ID" value="NC_009719.1"/>
</dbReference>
<dbReference type="HOGENOM" id="CLU_760416_0_0_5"/>
<dbReference type="OrthoDB" id="7626611at2"/>
<accession>A7HRG9</accession>
<sequence>MTRGNSVASLFGTSCRKLVFPVSIAMSLAACTIIEGGTTSEATKVEPAEIAAAAEAVAAADEALTTASIASANFPLPMPSPRPRNPVQVASIDPSAGVSALSSAPSVHQLTGVYADYGSAVASVDENRLRTPSDVRRAMAALRFKEPDALADGWYVSHAMIAAQDPVFAQGVRSEARKLGKKTFLTLLKADDDYVLQISGMSSASAAVAVAIRNQNERMAALSARFIDTAYQFQKQKWGMTTPLPGTQEPETKAASLGVVDRARAVLAAMSPVGTAHAYAPSVMNRILTLAAHHVVDGSMETAQANQPRNPTGRCLNWARLNLDQCIAAARFPSEEAWCTGKHAVEEVRGCFADALPPMATSTN</sequence>